<gene>
    <name evidence="2" type="ORF">SHKM778_54240</name>
</gene>
<sequence>MAATPPPRHRLGEPCLVGDVVHGAGQLGVPLGTGQGGDDLDGALPGVGLGGDDEVGAAGEDGARLVGGPAGHGKVAQLALQVRVLLEDGARQPRYGDDLRDLAVGEHACLRRVFLVGVGRSVAERLEPAVEVHSAQGRRAVERPAPDAVVFLGEFTALVPDEAREGVPVLAREVDALVAVGVELFGDGDPLLAGLRRGGDAGLAEEVLAVDDDPVGRVPGDAVLLGAPLAGFGEAGQPVLAAPVPHGLQGEVEQFVALRVRGDLGVADLDDVGAVRLARSQGALHLLADAGPLLDADVEVEAGVLALELLGEAVQVLLRRAVLHQPHGDRAPFRVAGH</sequence>
<dbReference type="EMBL" id="AP035768">
    <property type="protein sequence ID" value="BFO19036.1"/>
    <property type="molecule type" value="Genomic_DNA"/>
</dbReference>
<reference evidence="2" key="1">
    <citation type="submission" date="2024-06" db="EMBL/GenBank/DDBJ databases">
        <authorList>
            <consortium name="consrtm"/>
            <person name="Uemura M."/>
            <person name="Terahara T."/>
        </authorList>
    </citation>
    <scope>NUCLEOTIDE SEQUENCE</scope>
    <source>
        <strain evidence="2">KM77-8</strain>
    </source>
</reference>
<accession>A0AAT9HNJ4</accession>
<proteinExistence type="predicted"/>
<evidence type="ECO:0000256" key="1">
    <source>
        <dbReference type="SAM" id="MobiDB-lite"/>
    </source>
</evidence>
<name>A0AAT9HNJ4_9ACTN</name>
<protein>
    <submittedName>
        <fullName evidence="2">Uncharacterized protein</fullName>
    </submittedName>
</protein>
<dbReference type="AlphaFoldDB" id="A0AAT9HNJ4"/>
<reference evidence="2" key="2">
    <citation type="submission" date="2024-07" db="EMBL/GenBank/DDBJ databases">
        <title>Streptomyces haneummycinica sp. nov., a new antibiotic-producing actinobacterium isolated from marine sediment.</title>
        <authorList>
            <person name="Uemura M."/>
            <person name="Hamada M."/>
            <person name="Hirano S."/>
            <person name="Kobayashi K."/>
            <person name="Ohshiro T."/>
            <person name="Kobayashi T."/>
            <person name="Terahara T."/>
        </authorList>
    </citation>
    <scope>NUCLEOTIDE SEQUENCE</scope>
    <source>
        <strain evidence="2">KM77-8</strain>
    </source>
</reference>
<evidence type="ECO:0000313" key="2">
    <source>
        <dbReference type="EMBL" id="BFO19036.1"/>
    </source>
</evidence>
<organism evidence="2">
    <name type="scientific">Streptomyces haneummycinicus</name>
    <dbReference type="NCBI Taxonomy" id="3074435"/>
    <lineage>
        <taxon>Bacteria</taxon>
        <taxon>Bacillati</taxon>
        <taxon>Actinomycetota</taxon>
        <taxon>Actinomycetes</taxon>
        <taxon>Kitasatosporales</taxon>
        <taxon>Streptomycetaceae</taxon>
        <taxon>Streptomyces</taxon>
    </lineage>
</organism>
<feature type="region of interest" description="Disordered" evidence="1">
    <location>
        <begin position="29"/>
        <end position="55"/>
    </location>
</feature>